<reference evidence="2 3" key="1">
    <citation type="submission" date="2016-07" db="EMBL/GenBank/DDBJ databases">
        <title>Multiple horizontal gene transfer events from other fungi enriched the ability of initially mycotrophic Trichoderma (Ascomycota) to feed on dead plant biomass.</title>
        <authorList>
            <consortium name="DOE Joint Genome Institute"/>
            <person name="Aerts A."/>
            <person name="Atanasova L."/>
            <person name="Chenthamara K."/>
            <person name="Zhang J."/>
            <person name="Grujic M."/>
            <person name="Henrissat B."/>
            <person name="Kuo A."/>
            <person name="Salamov A."/>
            <person name="Lipzen A."/>
            <person name="Labutti K."/>
            <person name="Barry K."/>
            <person name="Miao Y."/>
            <person name="Rahimi M.J."/>
            <person name="Shen Q."/>
            <person name="Grigoriev I.V."/>
            <person name="Kubicek C.P."/>
            <person name="Druzhinina I.S."/>
        </authorList>
    </citation>
    <scope>NUCLEOTIDE SEQUENCE [LARGE SCALE GENOMIC DNA]</scope>
    <source>
        <strain evidence="2 3">CBS 433.97</strain>
    </source>
</reference>
<evidence type="ECO:0000313" key="2">
    <source>
        <dbReference type="EMBL" id="PTB40581.1"/>
    </source>
</evidence>
<protein>
    <recommendedName>
        <fullName evidence="4">Clr5 domain-containing protein</fullName>
    </recommendedName>
</protein>
<feature type="region of interest" description="Disordered" evidence="1">
    <location>
        <begin position="558"/>
        <end position="591"/>
    </location>
</feature>
<dbReference type="EMBL" id="KZ679262">
    <property type="protein sequence ID" value="PTB40581.1"/>
    <property type="molecule type" value="Genomic_DNA"/>
</dbReference>
<feature type="region of interest" description="Disordered" evidence="1">
    <location>
        <begin position="68"/>
        <end position="87"/>
    </location>
</feature>
<evidence type="ECO:0008006" key="4">
    <source>
        <dbReference type="Google" id="ProtNLM"/>
    </source>
</evidence>
<feature type="region of interest" description="Disordered" evidence="1">
    <location>
        <begin position="95"/>
        <end position="134"/>
    </location>
</feature>
<proteinExistence type="predicted"/>
<dbReference type="Proteomes" id="UP000240493">
    <property type="component" value="Unassembled WGS sequence"/>
</dbReference>
<dbReference type="AlphaFoldDB" id="A0A2T3Z6X8"/>
<feature type="compositionally biased region" description="Acidic residues" evidence="1">
    <location>
        <begin position="109"/>
        <end position="118"/>
    </location>
</feature>
<dbReference type="STRING" id="1042311.A0A2T3Z6X8"/>
<evidence type="ECO:0000256" key="1">
    <source>
        <dbReference type="SAM" id="MobiDB-lite"/>
    </source>
</evidence>
<dbReference type="OrthoDB" id="4736382at2759"/>
<evidence type="ECO:0000313" key="3">
    <source>
        <dbReference type="Proteomes" id="UP000240493"/>
    </source>
</evidence>
<accession>A0A2T3Z6X8</accession>
<name>A0A2T3Z6X8_TRIA4</name>
<keyword evidence="3" id="KW-1185">Reference proteome</keyword>
<sequence>MVGAAQYQDKEIDWVLSAVVSKKKQSYIQAHFKEKFGRALNHNQIRYIKNKYGKDPRFNSPLVNIRAPVRATTPEPDGSSDHEDGETQGNAIAFENQKEAGPSMATEVEQNEPEDDDMTATHPKRKRGSHEQGDALERLIKQTTKSQRLNFSPQPATTQERILRSHLGETFLQQQNISDIHLPVSHTHTHPQPMALASLEDNCYDPLYSGIFHGIQHPQTLPLHSTSTSIGWMPSISMSGHSWDAARNTPVFESISSGVDPSAMIQASPSPMIDQHQKMEHIMFQSPATAQYQLRLPSSQLVSQQVSQISPATPSLSLAPYTDHQEQQHHQLLQQEQQLHSHIGTGITSTFPSSGISSLESQTCAENLSGVVPQLIPSFQEVPIESTCPQHSTKHLNLAEMGSCVSWAHTTASLNSSPQDLSLFNFTSSPMSFPIENVRHAGLTAASSQVMHQSVLNNPNIYSSSFHTQGHGQQHVNFDASAFELLSMAQTPILNTTTAMPYTQLSYPVSNSTMAFSPLMVQTGYRPHLFHSQSTPGSYVHDLHGAANDVSSTIDPRLLATNSTSPHPCTSMPPLDEAKHEKEPPTTISSP</sequence>
<feature type="compositionally biased region" description="Polar residues" evidence="1">
    <location>
        <begin position="558"/>
        <end position="568"/>
    </location>
</feature>
<gene>
    <name evidence="2" type="ORF">M441DRAFT_458092</name>
</gene>
<feature type="region of interest" description="Disordered" evidence="1">
    <location>
        <begin position="313"/>
        <end position="337"/>
    </location>
</feature>
<organism evidence="2 3">
    <name type="scientific">Trichoderma asperellum (strain ATCC 204424 / CBS 433.97 / NBRC 101777)</name>
    <dbReference type="NCBI Taxonomy" id="1042311"/>
    <lineage>
        <taxon>Eukaryota</taxon>
        <taxon>Fungi</taxon>
        <taxon>Dikarya</taxon>
        <taxon>Ascomycota</taxon>
        <taxon>Pezizomycotina</taxon>
        <taxon>Sordariomycetes</taxon>
        <taxon>Hypocreomycetidae</taxon>
        <taxon>Hypocreales</taxon>
        <taxon>Hypocreaceae</taxon>
        <taxon>Trichoderma</taxon>
    </lineage>
</organism>